<gene>
    <name evidence="2" type="ORF">AVEN_254497_1</name>
</gene>
<dbReference type="AlphaFoldDB" id="A0A4Y2W2J1"/>
<accession>A0A4Y2W2J1</accession>
<name>A0A4Y2W2J1_ARAVE</name>
<feature type="region of interest" description="Disordered" evidence="1">
    <location>
        <begin position="1"/>
        <end position="86"/>
    </location>
</feature>
<proteinExistence type="predicted"/>
<evidence type="ECO:0000313" key="3">
    <source>
        <dbReference type="Proteomes" id="UP000499080"/>
    </source>
</evidence>
<keyword evidence="3" id="KW-1185">Reference proteome</keyword>
<evidence type="ECO:0000256" key="1">
    <source>
        <dbReference type="SAM" id="MobiDB-lite"/>
    </source>
</evidence>
<organism evidence="2 3">
    <name type="scientific">Araneus ventricosus</name>
    <name type="common">Orbweaver spider</name>
    <name type="synonym">Epeira ventricosa</name>
    <dbReference type="NCBI Taxonomy" id="182803"/>
    <lineage>
        <taxon>Eukaryota</taxon>
        <taxon>Metazoa</taxon>
        <taxon>Ecdysozoa</taxon>
        <taxon>Arthropoda</taxon>
        <taxon>Chelicerata</taxon>
        <taxon>Arachnida</taxon>
        <taxon>Araneae</taxon>
        <taxon>Araneomorphae</taxon>
        <taxon>Entelegynae</taxon>
        <taxon>Araneoidea</taxon>
        <taxon>Araneidae</taxon>
        <taxon>Araneus</taxon>
    </lineage>
</organism>
<sequence>MRYPLQSHTEDHDPRPLNSPLGLESTRMQGKSQTQYPQSTSPVPRSNTKEGAEYLNGTAAEYLPSTPEQHQGGRRVSSQYRRRVPP</sequence>
<protein>
    <submittedName>
        <fullName evidence="2">Uncharacterized protein</fullName>
    </submittedName>
</protein>
<evidence type="ECO:0000313" key="2">
    <source>
        <dbReference type="EMBL" id="GBO31923.1"/>
    </source>
</evidence>
<dbReference type="Proteomes" id="UP000499080">
    <property type="component" value="Unassembled WGS sequence"/>
</dbReference>
<feature type="compositionally biased region" description="Polar residues" evidence="1">
    <location>
        <begin position="26"/>
        <end position="46"/>
    </location>
</feature>
<reference evidence="2 3" key="1">
    <citation type="journal article" date="2019" name="Sci. Rep.">
        <title>Orb-weaving spider Araneus ventricosus genome elucidates the spidroin gene catalogue.</title>
        <authorList>
            <person name="Kono N."/>
            <person name="Nakamura H."/>
            <person name="Ohtoshi R."/>
            <person name="Moran D.A.P."/>
            <person name="Shinohara A."/>
            <person name="Yoshida Y."/>
            <person name="Fujiwara M."/>
            <person name="Mori M."/>
            <person name="Tomita M."/>
            <person name="Arakawa K."/>
        </authorList>
    </citation>
    <scope>NUCLEOTIDE SEQUENCE [LARGE SCALE GENOMIC DNA]</scope>
</reference>
<comment type="caution">
    <text evidence="2">The sequence shown here is derived from an EMBL/GenBank/DDBJ whole genome shotgun (WGS) entry which is preliminary data.</text>
</comment>
<dbReference type="EMBL" id="BGPR01055323">
    <property type="protein sequence ID" value="GBO31923.1"/>
    <property type="molecule type" value="Genomic_DNA"/>
</dbReference>